<reference evidence="5 6" key="1">
    <citation type="submission" date="2018-10" db="EMBL/GenBank/DDBJ databases">
        <title>Sequencing the genomes of 1000 actinobacteria strains.</title>
        <authorList>
            <person name="Klenk H.-P."/>
        </authorList>
    </citation>
    <scope>NUCLEOTIDE SEQUENCE [LARGE SCALE GENOMIC DNA]</scope>
    <source>
        <strain evidence="5 6">DSM 43911</strain>
    </source>
</reference>
<feature type="domain" description="Erythromycin biosynthesis protein CIII-like C-terminal" evidence="4">
    <location>
        <begin position="304"/>
        <end position="416"/>
    </location>
</feature>
<dbReference type="InterPro" id="IPR050426">
    <property type="entry name" value="Glycosyltransferase_28"/>
</dbReference>
<evidence type="ECO:0000313" key="6">
    <source>
        <dbReference type="Proteomes" id="UP000272729"/>
    </source>
</evidence>
<dbReference type="GO" id="GO:0005975">
    <property type="term" value="P:carbohydrate metabolic process"/>
    <property type="evidence" value="ECO:0007669"/>
    <property type="project" value="InterPro"/>
</dbReference>
<dbReference type="FunFam" id="3.40.50.2000:FF:000009">
    <property type="entry name" value="Sterol 3-beta-glucosyltransferase UGT80A2"/>
    <property type="match status" value="1"/>
</dbReference>
<dbReference type="Proteomes" id="UP000272729">
    <property type="component" value="Unassembled WGS sequence"/>
</dbReference>
<accession>A0A495XCL2</accession>
<dbReference type="InterPro" id="IPR002213">
    <property type="entry name" value="UDP_glucos_trans"/>
</dbReference>
<dbReference type="GO" id="GO:0008194">
    <property type="term" value="F:UDP-glycosyltransferase activity"/>
    <property type="evidence" value="ECO:0007669"/>
    <property type="project" value="InterPro"/>
</dbReference>
<dbReference type="RefSeq" id="WP_121220895.1">
    <property type="nucleotide sequence ID" value="NZ_JBIUBA010000002.1"/>
</dbReference>
<dbReference type="SUPFAM" id="SSF53756">
    <property type="entry name" value="UDP-Glycosyltransferase/glycogen phosphorylase"/>
    <property type="match status" value="1"/>
</dbReference>
<name>A0A495XCL2_9PSEU</name>
<evidence type="ECO:0000259" key="4">
    <source>
        <dbReference type="Pfam" id="PF06722"/>
    </source>
</evidence>
<evidence type="ECO:0000259" key="3">
    <source>
        <dbReference type="Pfam" id="PF03033"/>
    </source>
</evidence>
<dbReference type="PANTHER" id="PTHR48050:SF13">
    <property type="entry name" value="STEROL 3-BETA-GLUCOSYLTRANSFERASE UGT80A2"/>
    <property type="match status" value="1"/>
</dbReference>
<comment type="pathway">
    <text evidence="1">Antibiotic biosynthesis; vancomycin biosynthesis.</text>
</comment>
<keyword evidence="6" id="KW-1185">Reference proteome</keyword>
<dbReference type="UniPathway" id="UPA00162"/>
<proteinExistence type="predicted"/>
<sequence>MKALLVTHGTRGDVQPMLALAVALREAGHHALLAAPASFAPAARDNGVEFAALDEGPNRLMDDPVVRRAVDGGYRGLRGKITALRTAGRIKPLMADVLRDLGPVARASGADVVVHTPSVPAQHVAELLGVPAVLATFQPGWVPTSAFPCPMVPLPRLPRFLNRTTYLTVSATLRAFAGIVEKWRVRDLGLPRRKGEHDLLHGPDGRDRWVLQAFSPAASPVAPDWPASVHTTGFWYLPSGPWTPPARLSEFLAAGPPPVYVGFGSMAGRDAERTGRTVVDAVRAAGVRAVLATGWGGIDAAASPDVLVIDQAPHDWLFPRMAAVVHHGGGGTTAAALAAGVPQVVCPFVADQPYWASRMHALGVAPRPVRQQRLDADTLAAAITTALTLRSRAADVAHVVRAEPGTGEAVRLLEELLEPRLSTMDQSAV</sequence>
<dbReference type="AlphaFoldDB" id="A0A495XCL2"/>
<protein>
    <submittedName>
        <fullName evidence="5">Sterol 3beta-glucosyltransferase</fullName>
    </submittedName>
</protein>
<evidence type="ECO:0000256" key="2">
    <source>
        <dbReference type="ARBA" id="ARBA00023194"/>
    </source>
</evidence>
<dbReference type="OrthoDB" id="3253247at2"/>
<dbReference type="InterPro" id="IPR004276">
    <property type="entry name" value="GlycoTrans_28_N"/>
</dbReference>
<feature type="domain" description="Glycosyltransferase family 28 N-terminal" evidence="3">
    <location>
        <begin position="4"/>
        <end position="59"/>
    </location>
</feature>
<gene>
    <name evidence="5" type="ORF">DFJ66_2482</name>
</gene>
<dbReference type="PANTHER" id="PTHR48050">
    <property type="entry name" value="STEROL 3-BETA-GLUCOSYLTRANSFERASE"/>
    <property type="match status" value="1"/>
</dbReference>
<organism evidence="5 6">
    <name type="scientific">Saccharothrix variisporea</name>
    <dbReference type="NCBI Taxonomy" id="543527"/>
    <lineage>
        <taxon>Bacteria</taxon>
        <taxon>Bacillati</taxon>
        <taxon>Actinomycetota</taxon>
        <taxon>Actinomycetes</taxon>
        <taxon>Pseudonocardiales</taxon>
        <taxon>Pseudonocardiaceae</taxon>
        <taxon>Saccharothrix</taxon>
    </lineage>
</organism>
<dbReference type="Gene3D" id="3.40.50.2000">
    <property type="entry name" value="Glycogen Phosphorylase B"/>
    <property type="match status" value="2"/>
</dbReference>
<keyword evidence="2" id="KW-0045">Antibiotic biosynthesis</keyword>
<dbReference type="GO" id="GO:0033072">
    <property type="term" value="P:vancomycin biosynthetic process"/>
    <property type="evidence" value="ECO:0007669"/>
    <property type="project" value="UniProtKB-UniPathway"/>
</dbReference>
<dbReference type="GO" id="GO:0016758">
    <property type="term" value="F:hexosyltransferase activity"/>
    <property type="evidence" value="ECO:0007669"/>
    <property type="project" value="InterPro"/>
</dbReference>
<dbReference type="InterPro" id="IPR010610">
    <property type="entry name" value="EryCIII-like_C"/>
</dbReference>
<dbReference type="CDD" id="cd03784">
    <property type="entry name" value="GT1_Gtf-like"/>
    <property type="match status" value="1"/>
</dbReference>
<comment type="caution">
    <text evidence="5">The sequence shown here is derived from an EMBL/GenBank/DDBJ whole genome shotgun (WGS) entry which is preliminary data.</text>
</comment>
<evidence type="ECO:0000256" key="1">
    <source>
        <dbReference type="ARBA" id="ARBA00004660"/>
    </source>
</evidence>
<keyword evidence="5" id="KW-0808">Transferase</keyword>
<evidence type="ECO:0000313" key="5">
    <source>
        <dbReference type="EMBL" id="RKT69278.1"/>
    </source>
</evidence>
<dbReference type="EMBL" id="RBXR01000001">
    <property type="protein sequence ID" value="RKT69278.1"/>
    <property type="molecule type" value="Genomic_DNA"/>
</dbReference>
<dbReference type="Pfam" id="PF03033">
    <property type="entry name" value="Glyco_transf_28"/>
    <property type="match status" value="1"/>
</dbReference>
<dbReference type="Pfam" id="PF06722">
    <property type="entry name" value="EryCIII-like_C"/>
    <property type="match status" value="1"/>
</dbReference>